<feature type="transmembrane region" description="Helical" evidence="1">
    <location>
        <begin position="20"/>
        <end position="37"/>
    </location>
</feature>
<dbReference type="AlphaFoldDB" id="A0A0A2M355"/>
<organism evidence="2 3">
    <name type="scientific">Flavobacterium rivuli WB 3.3-2 = DSM 21788</name>
    <dbReference type="NCBI Taxonomy" id="1121895"/>
    <lineage>
        <taxon>Bacteria</taxon>
        <taxon>Pseudomonadati</taxon>
        <taxon>Bacteroidota</taxon>
        <taxon>Flavobacteriia</taxon>
        <taxon>Flavobacteriales</taxon>
        <taxon>Flavobacteriaceae</taxon>
        <taxon>Flavobacterium</taxon>
    </lineage>
</organism>
<keyword evidence="1" id="KW-0812">Transmembrane</keyword>
<reference evidence="2 3" key="1">
    <citation type="submission" date="2013-09" db="EMBL/GenBank/DDBJ databases">
        <authorList>
            <person name="Zeng Z."/>
            <person name="Chen C."/>
        </authorList>
    </citation>
    <scope>NUCLEOTIDE SEQUENCE [LARGE SCALE GENOMIC DNA]</scope>
    <source>
        <strain evidence="2 3">WB 3.3-2</strain>
    </source>
</reference>
<evidence type="ECO:0000313" key="2">
    <source>
        <dbReference type="EMBL" id="KGO87077.1"/>
    </source>
</evidence>
<comment type="caution">
    <text evidence="2">The sequence shown here is derived from an EMBL/GenBank/DDBJ whole genome shotgun (WGS) entry which is preliminary data.</text>
</comment>
<evidence type="ECO:0000256" key="1">
    <source>
        <dbReference type="SAM" id="Phobius"/>
    </source>
</evidence>
<dbReference type="OrthoDB" id="1442826at2"/>
<keyword evidence="1" id="KW-0472">Membrane</keyword>
<sequence length="95" mass="11188">MKEMNVLCAFFKAQQKDGRIGITHIALFVSLIYHWYIEGSINPLSAFSRDIMKTSKIKSHVTYFRCIKELSDYGYIIYKPSFKKTQASKIYFMEE</sequence>
<evidence type="ECO:0008006" key="4">
    <source>
        <dbReference type="Google" id="ProtNLM"/>
    </source>
</evidence>
<dbReference type="Proteomes" id="UP000030152">
    <property type="component" value="Unassembled WGS sequence"/>
</dbReference>
<dbReference type="STRING" id="1121895.GCA_000378485_01855"/>
<keyword evidence="3" id="KW-1185">Reference proteome</keyword>
<name>A0A0A2M355_9FLAO</name>
<accession>A0A0A2M355</accession>
<dbReference type="EMBL" id="JRLX01000006">
    <property type="protein sequence ID" value="KGO87077.1"/>
    <property type="molecule type" value="Genomic_DNA"/>
</dbReference>
<proteinExistence type="predicted"/>
<gene>
    <name evidence="2" type="ORF">Q765_07660</name>
</gene>
<keyword evidence="1" id="KW-1133">Transmembrane helix</keyword>
<protein>
    <recommendedName>
        <fullName evidence="4">Transcriptional regulator</fullName>
    </recommendedName>
</protein>
<evidence type="ECO:0000313" key="3">
    <source>
        <dbReference type="Proteomes" id="UP000030152"/>
    </source>
</evidence>